<evidence type="ECO:0000313" key="3">
    <source>
        <dbReference type="Proteomes" id="UP000179252"/>
    </source>
</evidence>
<proteinExistence type="predicted"/>
<organism evidence="2 3">
    <name type="scientific">Candidatus Curtissbacteria bacterium RBG_13_40_7</name>
    <dbReference type="NCBI Taxonomy" id="1797706"/>
    <lineage>
        <taxon>Bacteria</taxon>
        <taxon>Candidatus Curtissiibacteriota</taxon>
    </lineage>
</organism>
<dbReference type="AlphaFoldDB" id="A0A1F5FTS1"/>
<name>A0A1F5FTS1_9BACT</name>
<evidence type="ECO:0000313" key="2">
    <source>
        <dbReference type="EMBL" id="OGD82954.1"/>
    </source>
</evidence>
<reference evidence="2 3" key="1">
    <citation type="journal article" date="2016" name="Nat. Commun.">
        <title>Thousands of microbial genomes shed light on interconnected biogeochemical processes in an aquifer system.</title>
        <authorList>
            <person name="Anantharaman K."/>
            <person name="Brown C.T."/>
            <person name="Hug L.A."/>
            <person name="Sharon I."/>
            <person name="Castelle C.J."/>
            <person name="Probst A.J."/>
            <person name="Thomas B.C."/>
            <person name="Singh A."/>
            <person name="Wilkins M.J."/>
            <person name="Karaoz U."/>
            <person name="Brodie E.L."/>
            <person name="Williams K.H."/>
            <person name="Hubbard S.S."/>
            <person name="Banfield J.F."/>
        </authorList>
    </citation>
    <scope>NUCLEOTIDE SEQUENCE [LARGE SCALE GENOMIC DNA]</scope>
</reference>
<keyword evidence="1" id="KW-1133">Transmembrane helix</keyword>
<gene>
    <name evidence="2" type="ORF">A2165_03355</name>
</gene>
<sequence>MKTQNAKEFLGAHVNLKHNTEGFQPLEVYKNYLRLLQKKPKFTILGKIFLAVLAVIFILAGSLSAVFYYQYKKDLPVKAENLYLEKANKGLISVNLATEELLGSFKIAGAKVQLIDKTKESSPSALGYFVSLDDIGKNVSKIQLTKENIQFQKNMLNEKSVPEKFQELNNELINFYDQSDKLLETISSDLGFAKQLLLVLGPDFYLPTLTNQTLWSLQKEEEIANYYKKTKDLAANSLEKLQKLQVPENFRAYYDSQLKYFELVVNVSNNIINILESPQDTDIDSASQIEKAYQLLVGASRENEVISQKLLDEKLKLFDLEKNLERFSSINLVQYSLRTKLDDYRQVQPQSKLDQSKAGQFIQKFFRGFTNIQ</sequence>
<accession>A0A1F5FTS1</accession>
<dbReference type="Proteomes" id="UP000179252">
    <property type="component" value="Unassembled WGS sequence"/>
</dbReference>
<comment type="caution">
    <text evidence="2">The sequence shown here is derived from an EMBL/GenBank/DDBJ whole genome shotgun (WGS) entry which is preliminary data.</text>
</comment>
<feature type="transmembrane region" description="Helical" evidence="1">
    <location>
        <begin position="44"/>
        <end position="69"/>
    </location>
</feature>
<protein>
    <submittedName>
        <fullName evidence="2">Uncharacterized protein</fullName>
    </submittedName>
</protein>
<keyword evidence="1" id="KW-0812">Transmembrane</keyword>
<keyword evidence="1" id="KW-0472">Membrane</keyword>
<dbReference type="EMBL" id="MFAU01000067">
    <property type="protein sequence ID" value="OGD82954.1"/>
    <property type="molecule type" value="Genomic_DNA"/>
</dbReference>
<evidence type="ECO:0000256" key="1">
    <source>
        <dbReference type="SAM" id="Phobius"/>
    </source>
</evidence>